<protein>
    <submittedName>
        <fullName evidence="2">Uncharacterized protein</fullName>
    </submittedName>
</protein>
<dbReference type="OrthoDB" id="5349106at2"/>
<name>A0A4Q0XZM0_9BACT</name>
<dbReference type="Proteomes" id="UP000290191">
    <property type="component" value="Unassembled WGS sequence"/>
</dbReference>
<organism evidence="2 3">
    <name type="scientific">Halarcobacter anaerophilus</name>
    <dbReference type="NCBI Taxonomy" id="877500"/>
    <lineage>
        <taxon>Bacteria</taxon>
        <taxon>Pseudomonadati</taxon>
        <taxon>Campylobacterota</taxon>
        <taxon>Epsilonproteobacteria</taxon>
        <taxon>Campylobacterales</taxon>
        <taxon>Arcobacteraceae</taxon>
        <taxon>Halarcobacter</taxon>
    </lineage>
</organism>
<keyword evidence="3" id="KW-1185">Reference proteome</keyword>
<proteinExistence type="predicted"/>
<evidence type="ECO:0000313" key="3">
    <source>
        <dbReference type="Proteomes" id="UP000290191"/>
    </source>
</evidence>
<gene>
    <name evidence="2" type="ORF">CRV06_07860</name>
</gene>
<sequence>MIIYVYGSDDFRKDIHELLEHSNIKFRLDENGEVVDLSTLEDLKNAIEDNPKNIYLIDDSKIIKKNSLLNDKFKFLKPKDGIEEDFLLDHGIGDISVNSIEELSKHIKNKLDSIVDKKESENIQDSIVEIVEDAYENSDDDKEYIQLDDELKELLSHRSTDEEEPQAQVEQIDDISSMLEEEVEPISDEKENPLMNDPLLNELGSMVDEDEENLQEDQEALKDLSFEEDSGKIDLTNEEKNENNLEQKGSEQGEAMADEFSEFDSLNEADLLAALDMTDSEPVETKASNTISTEEVKKSEEKQNLDLGSSSADDIAKLISQLLNNKTLEITIKVKD</sequence>
<feature type="region of interest" description="Disordered" evidence="1">
    <location>
        <begin position="225"/>
        <end position="259"/>
    </location>
</feature>
<dbReference type="STRING" id="877500.GCA_000935065_01563"/>
<feature type="region of interest" description="Disordered" evidence="1">
    <location>
        <begin position="181"/>
        <end position="200"/>
    </location>
</feature>
<dbReference type="EMBL" id="PDKO01000005">
    <property type="protein sequence ID" value="RXJ63167.1"/>
    <property type="molecule type" value="Genomic_DNA"/>
</dbReference>
<evidence type="ECO:0000256" key="1">
    <source>
        <dbReference type="SAM" id="MobiDB-lite"/>
    </source>
</evidence>
<dbReference type="RefSeq" id="WP_129082035.1">
    <property type="nucleotide sequence ID" value="NZ_CP041070.1"/>
</dbReference>
<reference evidence="2 3" key="1">
    <citation type="submission" date="2017-10" db="EMBL/GenBank/DDBJ databases">
        <title>Genomics of the genus Arcobacter.</title>
        <authorList>
            <person name="Perez-Cataluna A."/>
            <person name="Figueras M.J."/>
        </authorList>
    </citation>
    <scope>NUCLEOTIDE SEQUENCE [LARGE SCALE GENOMIC DNA]</scope>
    <source>
        <strain evidence="2 3">DSM 24636</strain>
    </source>
</reference>
<dbReference type="AlphaFoldDB" id="A0A4Q0XZM0"/>
<accession>A0A4Q0XZM0</accession>
<feature type="compositionally biased region" description="Basic and acidic residues" evidence="1">
    <location>
        <begin position="225"/>
        <end position="251"/>
    </location>
</feature>
<evidence type="ECO:0000313" key="2">
    <source>
        <dbReference type="EMBL" id="RXJ63167.1"/>
    </source>
</evidence>
<feature type="region of interest" description="Disordered" evidence="1">
    <location>
        <begin position="276"/>
        <end position="308"/>
    </location>
</feature>
<comment type="caution">
    <text evidence="2">The sequence shown here is derived from an EMBL/GenBank/DDBJ whole genome shotgun (WGS) entry which is preliminary data.</text>
</comment>
<feature type="compositionally biased region" description="Basic and acidic residues" evidence="1">
    <location>
        <begin position="294"/>
        <end position="304"/>
    </location>
</feature>